<protein>
    <submittedName>
        <fullName evidence="1">Uncharacterized protein</fullName>
    </submittedName>
</protein>
<dbReference type="Proteomes" id="UP000316621">
    <property type="component" value="Chromosome 1"/>
</dbReference>
<keyword evidence="2" id="KW-1185">Reference proteome</keyword>
<dbReference type="Gramene" id="RZC45078">
    <property type="protein sequence ID" value="RZC45078"/>
    <property type="gene ID" value="C5167_038020"/>
</dbReference>
<proteinExistence type="predicted"/>
<gene>
    <name evidence="1" type="ORF">C5167_038020</name>
</gene>
<organism evidence="1 2">
    <name type="scientific">Papaver somniferum</name>
    <name type="common">Opium poppy</name>
    <dbReference type="NCBI Taxonomy" id="3469"/>
    <lineage>
        <taxon>Eukaryota</taxon>
        <taxon>Viridiplantae</taxon>
        <taxon>Streptophyta</taxon>
        <taxon>Embryophyta</taxon>
        <taxon>Tracheophyta</taxon>
        <taxon>Spermatophyta</taxon>
        <taxon>Magnoliopsida</taxon>
        <taxon>Ranunculales</taxon>
        <taxon>Papaveraceae</taxon>
        <taxon>Papaveroideae</taxon>
        <taxon>Papaver</taxon>
    </lineage>
</organism>
<dbReference type="EMBL" id="CM010715">
    <property type="protein sequence ID" value="RZC45078.1"/>
    <property type="molecule type" value="Genomic_DNA"/>
</dbReference>
<name>A0A4Y7IC54_PAPSO</name>
<accession>A0A4Y7IC54</accession>
<sequence>MTSSSVVSIARGIFRNKVKWKRFRYTPHDTKADCFADKPNALNEGELKDLVKFWVSEEHRVLSDGNVEE</sequence>
<evidence type="ECO:0000313" key="2">
    <source>
        <dbReference type="Proteomes" id="UP000316621"/>
    </source>
</evidence>
<reference evidence="1 2" key="1">
    <citation type="journal article" date="2018" name="Science">
        <title>The opium poppy genome and morphinan production.</title>
        <authorList>
            <person name="Guo L."/>
            <person name="Winzer T."/>
            <person name="Yang X."/>
            <person name="Li Y."/>
            <person name="Ning Z."/>
            <person name="He Z."/>
            <person name="Teodor R."/>
            <person name="Lu Y."/>
            <person name="Bowser T.A."/>
            <person name="Graham I.A."/>
            <person name="Ye K."/>
        </authorList>
    </citation>
    <scope>NUCLEOTIDE SEQUENCE [LARGE SCALE GENOMIC DNA]</scope>
    <source>
        <strain evidence="2">cv. HN1</strain>
        <tissue evidence="1">Leaves</tissue>
    </source>
</reference>
<dbReference type="AlphaFoldDB" id="A0A4Y7IC54"/>
<evidence type="ECO:0000313" key="1">
    <source>
        <dbReference type="EMBL" id="RZC45078.1"/>
    </source>
</evidence>